<reference evidence="14 15" key="1">
    <citation type="journal article" date="2017" name="Genome Biol. Evol.">
        <title>Trajectories and Drivers of Genome Evolution in Surface-Associated Marine Phaeobacter.</title>
        <authorList>
            <person name="Freese H.M."/>
            <person name="Sikorski J."/>
            <person name="Bunk B."/>
            <person name="Scheuner C."/>
            <person name="Meier-Kolthoff J.P."/>
            <person name="Sproer C."/>
            <person name="Gram L."/>
            <person name="Overmann J."/>
        </authorList>
    </citation>
    <scope>NUCLEOTIDE SEQUENCE [LARGE SCALE GENOMIC DNA]</scope>
    <source>
        <strain evidence="14 15">P66</strain>
    </source>
</reference>
<evidence type="ECO:0000256" key="9">
    <source>
        <dbReference type="ARBA" id="ARBA00022777"/>
    </source>
</evidence>
<dbReference type="GO" id="GO:0016301">
    <property type="term" value="F:kinase activity"/>
    <property type="evidence" value="ECO:0007669"/>
    <property type="project" value="UniProtKB-KW"/>
</dbReference>
<dbReference type="Gene3D" id="3.30.565.10">
    <property type="entry name" value="Histidine kinase-like ATPase, C-terminal domain"/>
    <property type="match status" value="1"/>
</dbReference>
<dbReference type="InterPro" id="IPR011102">
    <property type="entry name" value="Sig_transdc_His_kinase_HWE"/>
</dbReference>
<keyword evidence="6" id="KW-0808">Transferase</keyword>
<feature type="region of interest" description="Disordered" evidence="12">
    <location>
        <begin position="1"/>
        <end position="20"/>
    </location>
</feature>
<reference evidence="14 15" key="2">
    <citation type="journal article" date="2017" name="Int. J. Syst. Evol. Microbiol.">
        <title>Adaptation of Surface-Associated Bacteria to the Open Ocean: A Genomically Distinct Subpopulation of Phaeobacter gallaeciensis Colonizes Pacific Mesozooplankton.</title>
        <authorList>
            <person name="Freese H.M."/>
            <person name="Methner A."/>
            <person name="Overmann J."/>
        </authorList>
    </citation>
    <scope>NUCLEOTIDE SEQUENCE [LARGE SCALE GENOMIC DNA]</scope>
    <source>
        <strain evidence="14 15">P66</strain>
    </source>
</reference>
<evidence type="ECO:0000256" key="10">
    <source>
        <dbReference type="ARBA" id="ARBA00022840"/>
    </source>
</evidence>
<keyword evidence="7" id="KW-0677">Repeat</keyword>
<dbReference type="Pfam" id="PF13426">
    <property type="entry name" value="PAS_9"/>
    <property type="match status" value="1"/>
</dbReference>
<keyword evidence="9 14" id="KW-0418">Kinase</keyword>
<protein>
    <recommendedName>
        <fullName evidence="2">histidine kinase</fullName>
        <ecNumber evidence="2">2.7.13.3</ecNumber>
    </recommendedName>
</protein>
<keyword evidence="10" id="KW-0067">ATP-binding</keyword>
<organism evidence="14 15">
    <name type="scientific">Phaeobacter inhibens</name>
    <dbReference type="NCBI Taxonomy" id="221822"/>
    <lineage>
        <taxon>Bacteria</taxon>
        <taxon>Pseudomonadati</taxon>
        <taxon>Pseudomonadota</taxon>
        <taxon>Alphaproteobacteria</taxon>
        <taxon>Rhodobacterales</taxon>
        <taxon>Roseobacteraceae</taxon>
        <taxon>Phaeobacter</taxon>
    </lineage>
</organism>
<keyword evidence="3" id="KW-0597">Phosphoprotein</keyword>
<evidence type="ECO:0000256" key="3">
    <source>
        <dbReference type="ARBA" id="ARBA00022553"/>
    </source>
</evidence>
<geneLocation type="plasmid" evidence="14 15">
    <name>pP66_c</name>
</geneLocation>
<keyword evidence="4" id="KW-0285">Flavoprotein</keyword>
<evidence type="ECO:0000256" key="7">
    <source>
        <dbReference type="ARBA" id="ARBA00022737"/>
    </source>
</evidence>
<evidence type="ECO:0000256" key="12">
    <source>
        <dbReference type="SAM" id="MobiDB-lite"/>
    </source>
</evidence>
<evidence type="ECO:0000259" key="13">
    <source>
        <dbReference type="PROSITE" id="PS50113"/>
    </source>
</evidence>
<dbReference type="RefSeq" id="WP_123585448.1">
    <property type="nucleotide sequence ID" value="NZ_CP010602.1"/>
</dbReference>
<sequence length="410" mass="44946">MNDELKNQPGSLSSEEFLLSETDSLDDPYEEIARLRRELATARALLAQNEDASPSLDLAASDDRTVLLEAMMETVPVGVVLADATGRIVHGNSWVERNLKHPVLNSEDTESYAEWISFHANGRQVESHEYPLSRVIKDGEDHAELDVHYQRGDGTRFWMRVIGEPVRNPDGQTIGATVALVDIEDEVRLLEEKEILLGEVNHRVKNSLQLVSSILSLQARSAQDEAAELLHAASARVQAISSVHAALYHDDDVRTVEFGDYLRRFCERLADGHGADEKNISLEVEADKLTLPADKAVPLSLIINELITNAFKYAFIEGVTQMDSSGEGPRINVRLVSNSDGASFVEVSDNGKGEGTNHLVSASSESGLSHNNATNGLGTRLTSILARQLDAKVTKAKANGWTVKLEFESN</sequence>
<comment type="catalytic activity">
    <reaction evidence="1">
        <text>ATP + protein L-histidine = ADP + protein N-phospho-L-histidine.</text>
        <dbReference type="EC" id="2.7.13.3"/>
    </reaction>
</comment>
<dbReference type="EC" id="2.7.13.3" evidence="2"/>
<dbReference type="InterPro" id="IPR011495">
    <property type="entry name" value="Sig_transdc_His_kin_sub2_dim/P"/>
</dbReference>
<dbReference type="InterPro" id="IPR000700">
    <property type="entry name" value="PAS-assoc_C"/>
</dbReference>
<evidence type="ECO:0000313" key="14">
    <source>
        <dbReference type="EMBL" id="AUQ96948.1"/>
    </source>
</evidence>
<accession>A0ABN5GU18</accession>
<dbReference type="InterPro" id="IPR003594">
    <property type="entry name" value="HATPase_dom"/>
</dbReference>
<evidence type="ECO:0000256" key="2">
    <source>
        <dbReference type="ARBA" id="ARBA00012438"/>
    </source>
</evidence>
<dbReference type="SUPFAM" id="SSF55874">
    <property type="entry name" value="ATPase domain of HSP90 chaperone/DNA topoisomerase II/histidine kinase"/>
    <property type="match status" value="1"/>
</dbReference>
<dbReference type="PANTHER" id="PTHR41523">
    <property type="entry name" value="TWO-COMPONENT SYSTEM SENSOR PROTEIN"/>
    <property type="match status" value="1"/>
</dbReference>
<evidence type="ECO:0000256" key="4">
    <source>
        <dbReference type="ARBA" id="ARBA00022630"/>
    </source>
</evidence>
<evidence type="ECO:0000256" key="11">
    <source>
        <dbReference type="ARBA" id="ARBA00023026"/>
    </source>
</evidence>
<dbReference type="CDD" id="cd18773">
    <property type="entry name" value="PDC1_HK_sensor"/>
    <property type="match status" value="1"/>
</dbReference>
<evidence type="ECO:0000313" key="15">
    <source>
        <dbReference type="Proteomes" id="UP000236536"/>
    </source>
</evidence>
<gene>
    <name evidence="14" type="ORF">PhaeoP66_04222</name>
</gene>
<dbReference type="PANTHER" id="PTHR41523:SF8">
    <property type="entry name" value="ETHYLENE RESPONSE SENSOR PROTEIN"/>
    <property type="match status" value="1"/>
</dbReference>
<dbReference type="InterPro" id="IPR035965">
    <property type="entry name" value="PAS-like_dom_sf"/>
</dbReference>
<keyword evidence="14" id="KW-0614">Plasmid</keyword>
<proteinExistence type="predicted"/>
<dbReference type="EMBL" id="CP010708">
    <property type="protein sequence ID" value="AUQ96948.1"/>
    <property type="molecule type" value="Genomic_DNA"/>
</dbReference>
<dbReference type="Pfam" id="PF07568">
    <property type="entry name" value="HisKA_2"/>
    <property type="match status" value="1"/>
</dbReference>
<dbReference type="SUPFAM" id="SSF55785">
    <property type="entry name" value="PYP-like sensor domain (PAS domain)"/>
    <property type="match status" value="1"/>
</dbReference>
<dbReference type="SMART" id="SM00911">
    <property type="entry name" value="HWE_HK"/>
    <property type="match status" value="1"/>
</dbReference>
<evidence type="ECO:0000256" key="5">
    <source>
        <dbReference type="ARBA" id="ARBA00022643"/>
    </source>
</evidence>
<dbReference type="GeneID" id="57288955"/>
<feature type="domain" description="PAC" evidence="13">
    <location>
        <begin position="143"/>
        <end position="195"/>
    </location>
</feature>
<dbReference type="Gene3D" id="3.30.450.20">
    <property type="entry name" value="PAS domain"/>
    <property type="match status" value="1"/>
</dbReference>
<evidence type="ECO:0000256" key="8">
    <source>
        <dbReference type="ARBA" id="ARBA00022741"/>
    </source>
</evidence>
<keyword evidence="5" id="KW-0288">FMN</keyword>
<feature type="compositionally biased region" description="Low complexity" evidence="12">
    <location>
        <begin position="11"/>
        <end position="20"/>
    </location>
</feature>
<evidence type="ECO:0000256" key="6">
    <source>
        <dbReference type="ARBA" id="ARBA00022679"/>
    </source>
</evidence>
<keyword evidence="11" id="KW-0843">Virulence</keyword>
<name>A0ABN5GU18_9RHOB</name>
<evidence type="ECO:0000256" key="1">
    <source>
        <dbReference type="ARBA" id="ARBA00000085"/>
    </source>
</evidence>
<dbReference type="PROSITE" id="PS50113">
    <property type="entry name" value="PAC"/>
    <property type="match status" value="1"/>
</dbReference>
<keyword evidence="8" id="KW-0547">Nucleotide-binding</keyword>
<dbReference type="InterPro" id="IPR000014">
    <property type="entry name" value="PAS"/>
</dbReference>
<dbReference type="InterPro" id="IPR036890">
    <property type="entry name" value="HATPase_C_sf"/>
</dbReference>
<dbReference type="NCBIfam" id="TIGR00229">
    <property type="entry name" value="sensory_box"/>
    <property type="match status" value="1"/>
</dbReference>
<dbReference type="Pfam" id="PF02518">
    <property type="entry name" value="HATPase_c"/>
    <property type="match status" value="1"/>
</dbReference>
<keyword evidence="15" id="KW-1185">Reference proteome</keyword>
<dbReference type="Proteomes" id="UP000236536">
    <property type="component" value="Plasmid pP66_c"/>
</dbReference>